<gene>
    <name evidence="4" type="ORF">D9R08_00535</name>
</gene>
<dbReference type="Pfam" id="PF13673">
    <property type="entry name" value="Acetyltransf_10"/>
    <property type="match status" value="1"/>
</dbReference>
<comment type="caution">
    <text evidence="4">The sequence shown here is derived from an EMBL/GenBank/DDBJ whole genome shotgun (WGS) entry which is preliminary data.</text>
</comment>
<dbReference type="PROSITE" id="PS51186">
    <property type="entry name" value="GNAT"/>
    <property type="match status" value="1"/>
</dbReference>
<accession>A0A3L9Y517</accession>
<dbReference type="InterPro" id="IPR016181">
    <property type="entry name" value="Acyl_CoA_acyltransferase"/>
</dbReference>
<dbReference type="EMBL" id="RCNT01000001">
    <property type="protein sequence ID" value="RMA43472.1"/>
    <property type="molecule type" value="Genomic_DNA"/>
</dbReference>
<dbReference type="Proteomes" id="UP000281343">
    <property type="component" value="Unassembled WGS sequence"/>
</dbReference>
<evidence type="ECO:0000259" key="3">
    <source>
        <dbReference type="PROSITE" id="PS51186"/>
    </source>
</evidence>
<dbReference type="PANTHER" id="PTHR43877">
    <property type="entry name" value="AMINOALKYLPHOSPHONATE N-ACETYLTRANSFERASE-RELATED-RELATED"/>
    <property type="match status" value="1"/>
</dbReference>
<keyword evidence="5" id="KW-1185">Reference proteome</keyword>
<reference evidence="4 5" key="1">
    <citation type="submission" date="2018-10" db="EMBL/GenBank/DDBJ databases">
        <authorList>
            <person name="Jung H.S."/>
            <person name="Jeon C.O."/>
        </authorList>
    </citation>
    <scope>NUCLEOTIDE SEQUENCE [LARGE SCALE GENOMIC DNA]</scope>
    <source>
        <strain evidence="4 5">MA-7-27</strain>
    </source>
</reference>
<evidence type="ECO:0000256" key="2">
    <source>
        <dbReference type="ARBA" id="ARBA00023315"/>
    </source>
</evidence>
<dbReference type="OrthoDB" id="9796171at2"/>
<dbReference type="InterPro" id="IPR050832">
    <property type="entry name" value="Bact_Acetyltransf"/>
</dbReference>
<dbReference type="RefSeq" id="WP_121896065.1">
    <property type="nucleotide sequence ID" value="NZ_RCNT01000001.1"/>
</dbReference>
<sequence length="141" mass="15330">MRVFRVTTADDMAGCHMVRQTVFMDEQGVTAAEEWDGLDDQCLHFLAENDDGPAATARVLPVGDGVAKIQRVAVTRAHRGTGLGMQLMLAILEDLKAGGVATVTLDSQTYAIPFYERLGFVAEGPEFEDAGIPHRHMTRAL</sequence>
<dbReference type="Gene3D" id="3.40.630.30">
    <property type="match status" value="1"/>
</dbReference>
<organism evidence="4 5">
    <name type="scientific">Rhodophyticola porphyridii</name>
    <dbReference type="NCBI Taxonomy" id="1852017"/>
    <lineage>
        <taxon>Bacteria</taxon>
        <taxon>Pseudomonadati</taxon>
        <taxon>Pseudomonadota</taxon>
        <taxon>Alphaproteobacteria</taxon>
        <taxon>Rhodobacterales</taxon>
        <taxon>Roseobacteraceae</taxon>
        <taxon>Rhodophyticola</taxon>
    </lineage>
</organism>
<proteinExistence type="predicted"/>
<dbReference type="CDD" id="cd04301">
    <property type="entry name" value="NAT_SF"/>
    <property type="match status" value="1"/>
</dbReference>
<evidence type="ECO:0000313" key="5">
    <source>
        <dbReference type="Proteomes" id="UP000281343"/>
    </source>
</evidence>
<feature type="domain" description="N-acetyltransferase" evidence="3">
    <location>
        <begin position="2"/>
        <end position="141"/>
    </location>
</feature>
<dbReference type="GO" id="GO:0016747">
    <property type="term" value="F:acyltransferase activity, transferring groups other than amino-acyl groups"/>
    <property type="evidence" value="ECO:0007669"/>
    <property type="project" value="InterPro"/>
</dbReference>
<keyword evidence="1 4" id="KW-0808">Transferase</keyword>
<name>A0A3L9Y517_9RHOB</name>
<protein>
    <submittedName>
        <fullName evidence="4">GNAT family N-acetyltransferase</fullName>
    </submittedName>
</protein>
<evidence type="ECO:0000256" key="1">
    <source>
        <dbReference type="ARBA" id="ARBA00022679"/>
    </source>
</evidence>
<dbReference type="SUPFAM" id="SSF55729">
    <property type="entry name" value="Acyl-CoA N-acyltransferases (Nat)"/>
    <property type="match status" value="1"/>
</dbReference>
<dbReference type="InterPro" id="IPR000182">
    <property type="entry name" value="GNAT_dom"/>
</dbReference>
<evidence type="ECO:0000313" key="4">
    <source>
        <dbReference type="EMBL" id="RMA43472.1"/>
    </source>
</evidence>
<dbReference type="AlphaFoldDB" id="A0A3L9Y517"/>
<keyword evidence="2" id="KW-0012">Acyltransferase</keyword>